<reference evidence="11" key="1">
    <citation type="submission" date="2021-04" db="EMBL/GenBank/DDBJ databases">
        <title>Luteolibacter sp. 32A isolated from the skin of an Anderson's salamander (Ambystoma andersonii).</title>
        <authorList>
            <person name="Spergser J."/>
            <person name="Busse H.-J."/>
        </authorList>
    </citation>
    <scope>NUCLEOTIDE SEQUENCE</scope>
    <source>
        <strain evidence="11">32A</strain>
    </source>
</reference>
<dbReference type="InterPro" id="IPR024590">
    <property type="entry name" value="HrpA_C"/>
</dbReference>
<dbReference type="InterPro" id="IPR011545">
    <property type="entry name" value="DEAD/DEAH_box_helicase_dom"/>
</dbReference>
<protein>
    <recommendedName>
        <fullName evidence="2">RNA helicase</fullName>
        <ecNumber evidence="2">3.6.4.13</ecNumber>
    </recommendedName>
</protein>
<dbReference type="Pfam" id="PF00270">
    <property type="entry name" value="DEAD"/>
    <property type="match status" value="1"/>
</dbReference>
<dbReference type="Gene3D" id="3.40.50.300">
    <property type="entry name" value="P-loop containing nucleotide triphosphate hydrolases"/>
    <property type="match status" value="2"/>
</dbReference>
<dbReference type="PROSITE" id="PS00690">
    <property type="entry name" value="DEAH_ATP_HELICASE"/>
    <property type="match status" value="1"/>
</dbReference>
<dbReference type="FunFam" id="3.40.50.300:FF:001922">
    <property type="entry name" value="DEAH (Asp-Glu-Ala-His) box polypeptide 29"/>
    <property type="match status" value="1"/>
</dbReference>
<evidence type="ECO:0000256" key="7">
    <source>
        <dbReference type="SAM" id="Coils"/>
    </source>
</evidence>
<evidence type="ECO:0000256" key="1">
    <source>
        <dbReference type="ARBA" id="ARBA00008792"/>
    </source>
</evidence>
<evidence type="ECO:0000256" key="2">
    <source>
        <dbReference type="ARBA" id="ARBA00012552"/>
    </source>
</evidence>
<feature type="region of interest" description="Disordered" evidence="8">
    <location>
        <begin position="453"/>
        <end position="473"/>
    </location>
</feature>
<evidence type="ECO:0000259" key="9">
    <source>
        <dbReference type="PROSITE" id="PS51192"/>
    </source>
</evidence>
<keyword evidence="12" id="KW-1185">Reference proteome</keyword>
<evidence type="ECO:0000256" key="8">
    <source>
        <dbReference type="SAM" id="MobiDB-lite"/>
    </source>
</evidence>
<dbReference type="InterPro" id="IPR010222">
    <property type="entry name" value="RNA_helicase_HrpA"/>
</dbReference>
<dbReference type="InterPro" id="IPR014001">
    <property type="entry name" value="Helicase_ATP-bd"/>
</dbReference>
<evidence type="ECO:0000256" key="4">
    <source>
        <dbReference type="ARBA" id="ARBA00022801"/>
    </source>
</evidence>
<dbReference type="FunFam" id="1.20.120.1080:FF:000005">
    <property type="entry name" value="ATP-dependent helicase HrpA"/>
    <property type="match status" value="1"/>
</dbReference>
<dbReference type="SMART" id="SM00487">
    <property type="entry name" value="DEXDc"/>
    <property type="match status" value="1"/>
</dbReference>
<keyword evidence="6" id="KW-0067">ATP-binding</keyword>
<evidence type="ECO:0000259" key="10">
    <source>
        <dbReference type="PROSITE" id="PS51194"/>
    </source>
</evidence>
<dbReference type="Pfam" id="PF04408">
    <property type="entry name" value="WHD_HA2"/>
    <property type="match status" value="1"/>
</dbReference>
<keyword evidence="5 11" id="KW-0347">Helicase</keyword>
<dbReference type="Proteomes" id="UP000676169">
    <property type="component" value="Chromosome"/>
</dbReference>
<feature type="coiled-coil region" evidence="7">
    <location>
        <begin position="693"/>
        <end position="720"/>
    </location>
</feature>
<gene>
    <name evidence="11" type="primary">hrpA</name>
    <name evidence="11" type="ORF">KBB96_00345</name>
</gene>
<dbReference type="GO" id="GO:0003724">
    <property type="term" value="F:RNA helicase activity"/>
    <property type="evidence" value="ECO:0007669"/>
    <property type="project" value="UniProtKB-EC"/>
</dbReference>
<dbReference type="PROSITE" id="PS51192">
    <property type="entry name" value="HELICASE_ATP_BIND_1"/>
    <property type="match status" value="1"/>
</dbReference>
<dbReference type="InterPro" id="IPR001650">
    <property type="entry name" value="Helicase_C-like"/>
</dbReference>
<dbReference type="AlphaFoldDB" id="A0A975G8L6"/>
<dbReference type="Pfam" id="PF21010">
    <property type="entry name" value="HA2_C"/>
    <property type="match status" value="1"/>
</dbReference>
<dbReference type="NCBIfam" id="TIGR01967">
    <property type="entry name" value="DEAH_box_HrpA"/>
    <property type="match status" value="1"/>
</dbReference>
<evidence type="ECO:0000313" key="11">
    <source>
        <dbReference type="EMBL" id="QUE51364.1"/>
    </source>
</evidence>
<accession>A0A975G8L6</accession>
<comment type="similarity">
    <text evidence="1">Belongs to the DEAD box helicase family. DEAH subfamily.</text>
</comment>
<organism evidence="11 12">
    <name type="scientific">Luteolibacter ambystomatis</name>
    <dbReference type="NCBI Taxonomy" id="2824561"/>
    <lineage>
        <taxon>Bacteria</taxon>
        <taxon>Pseudomonadati</taxon>
        <taxon>Verrucomicrobiota</taxon>
        <taxon>Verrucomicrobiia</taxon>
        <taxon>Verrucomicrobiales</taxon>
        <taxon>Verrucomicrobiaceae</taxon>
        <taxon>Luteolibacter</taxon>
    </lineage>
</organism>
<dbReference type="SMART" id="SM00490">
    <property type="entry name" value="HELICc"/>
    <property type="match status" value="1"/>
</dbReference>
<dbReference type="CDD" id="cd18791">
    <property type="entry name" value="SF2_C_RHA"/>
    <property type="match status" value="1"/>
</dbReference>
<dbReference type="EMBL" id="CP073100">
    <property type="protein sequence ID" value="QUE51364.1"/>
    <property type="molecule type" value="Genomic_DNA"/>
</dbReference>
<sequence length="1223" mass="137795">MAVSHPALNYPAALPVVAHRDEIVAAIRAHPVVVVVSDTGSGKTTQLPKMVVEALGEDPRRIGCTQPRRLAAASVARRVAEELQTPLGGFVGYQVRFEEKISRETRIKFMTDGILLAETQGDRSLKQYGALILDEAHERSLNIDFLLGYLKGLLETRKDLKLVISSATLDAGSFSEFFGGCPVIEAPGRTFPVEEFSLPGDEDEELSSHVVRGVEWLNGIDPRGDVLVFLPGEREIRECADALSGQRYPNTEILPLFARLGLADQQKVFNPGRQRRIILATNVAETSLTIPGIVCVIDSGLARISRWSPGRGVQRLQIEPVSQASARQRKGRCGRVREGICVRLYDDSDLADRPEFNDPEIRRSSLAGVILRMKSLGLPPIEEFPFLDPPAPKAISEGYRTLREVGALDDDKELTEAGRQMARLPVDPRLGRMLLEAREENCLAEILPIVSGLESNDPRERPPEKAKEADQAHARWKDHQSDFIGMLRLWMDVNRFREGRNWKRNALRKYCKDNFLSFRRVTEWANVHDELGELLVRDLKWKLQPLEKTVEKAAPYPAIHCALLAGAPRQFGLWDRDSKSYKSASGGFFAIFPGSGLFGGKRWEWVMGMELVETSRLWARRVARIDPEWVEKVAPHLCRSRYGEAHWDEAQGAVYGKQTVICGGLPIIAGRRVHYGRVDHKAARQIFLREGLMAGKIRRKAEYQDRMEELREAINAIEQKLRRPGGLWSEEAVEAFFEKTIPSEIATASAFNKWAEKNGERLILSTADVVLEDLDDLGLESYPDSIVRDGEEYTLYYHAAPGERDDGVTIGVHIDQLPHLPDWLPAWGVGGDLRERVEILIRSLPKDLRRVCQPVSEMTDGFTGLWQDAPPDDSLDKVLAAHLRERTRYPIEPKDFDFSKLPPELITKVWVCDDEGKEMAFGTDVAALKMKLAGRLKSRFEAAANESWERRGMNAWDGEALPVRSETGAGTAYPALVDEGGAIGVRAFSSEEEAHQAHRGGCVRLLHLAQADQVNHLKKRFPLGLAAKIELPRLGAGGTAVEDLIALVAEGAMGRVLPRSPEEFHKTAQNARGLWHDGAAKIGHALDEMLVHLPEIRKWLEAHRSNRNYDEVVRDVDEELSWLFRGRFAWRAGFTRFLDYPRRLRAIRSRLGRVDSLPLVKDLEKIDRFARLWDPWMNRWSAKPEDPRLWEHGWQLEEFRISLFAPDVPVQGKVSEKKLAEFS</sequence>
<dbReference type="SMART" id="SM00847">
    <property type="entry name" value="HA2"/>
    <property type="match status" value="1"/>
</dbReference>
<dbReference type="GO" id="GO:0003723">
    <property type="term" value="F:RNA binding"/>
    <property type="evidence" value="ECO:0007669"/>
    <property type="project" value="TreeGrafter"/>
</dbReference>
<dbReference type="GO" id="GO:0016787">
    <property type="term" value="F:hydrolase activity"/>
    <property type="evidence" value="ECO:0007669"/>
    <property type="project" value="UniProtKB-KW"/>
</dbReference>
<dbReference type="Pfam" id="PF11898">
    <property type="entry name" value="DUF3418"/>
    <property type="match status" value="1"/>
</dbReference>
<name>A0A975G8L6_9BACT</name>
<dbReference type="Pfam" id="PF00271">
    <property type="entry name" value="Helicase_C"/>
    <property type="match status" value="1"/>
</dbReference>
<keyword evidence="7" id="KW-0175">Coiled coil</keyword>
<dbReference type="InterPro" id="IPR048333">
    <property type="entry name" value="HA2_WH"/>
</dbReference>
<proteinExistence type="inferred from homology"/>
<evidence type="ECO:0000256" key="6">
    <source>
        <dbReference type="ARBA" id="ARBA00022840"/>
    </source>
</evidence>
<feature type="domain" description="Helicase C-terminal" evidence="10">
    <location>
        <begin position="212"/>
        <end position="377"/>
    </location>
</feature>
<dbReference type="SUPFAM" id="SSF52540">
    <property type="entry name" value="P-loop containing nucleoside triphosphate hydrolases"/>
    <property type="match status" value="1"/>
</dbReference>
<dbReference type="EC" id="3.6.4.13" evidence="2"/>
<feature type="domain" description="Helicase ATP-binding" evidence="9">
    <location>
        <begin position="24"/>
        <end position="187"/>
    </location>
</feature>
<keyword evidence="3" id="KW-0547">Nucleotide-binding</keyword>
<dbReference type="PANTHER" id="PTHR18934">
    <property type="entry name" value="ATP-DEPENDENT RNA HELICASE"/>
    <property type="match status" value="1"/>
</dbReference>
<feature type="compositionally biased region" description="Basic and acidic residues" evidence="8">
    <location>
        <begin position="456"/>
        <end position="473"/>
    </location>
</feature>
<dbReference type="GO" id="GO:0005524">
    <property type="term" value="F:ATP binding"/>
    <property type="evidence" value="ECO:0007669"/>
    <property type="project" value="UniProtKB-KW"/>
</dbReference>
<dbReference type="InterPro" id="IPR002464">
    <property type="entry name" value="DNA/RNA_helicase_DEAH_CS"/>
</dbReference>
<dbReference type="RefSeq" id="WP_211631503.1">
    <property type="nucleotide sequence ID" value="NZ_CP073100.1"/>
</dbReference>
<dbReference type="InterPro" id="IPR007502">
    <property type="entry name" value="Helicase-assoc_dom"/>
</dbReference>
<keyword evidence="4 11" id="KW-0378">Hydrolase</keyword>
<evidence type="ECO:0000313" key="12">
    <source>
        <dbReference type="Proteomes" id="UP000676169"/>
    </source>
</evidence>
<dbReference type="InterPro" id="IPR027417">
    <property type="entry name" value="P-loop_NTPase"/>
</dbReference>
<dbReference type="PANTHER" id="PTHR18934:SF99">
    <property type="entry name" value="ATP-DEPENDENT RNA HELICASE DHX37-RELATED"/>
    <property type="match status" value="1"/>
</dbReference>
<dbReference type="Gene3D" id="1.20.120.1080">
    <property type="match status" value="1"/>
</dbReference>
<evidence type="ECO:0000256" key="3">
    <source>
        <dbReference type="ARBA" id="ARBA00022741"/>
    </source>
</evidence>
<evidence type="ECO:0000256" key="5">
    <source>
        <dbReference type="ARBA" id="ARBA00022806"/>
    </source>
</evidence>
<dbReference type="Pfam" id="PF07717">
    <property type="entry name" value="OB_NTP_bind"/>
    <property type="match status" value="1"/>
</dbReference>
<dbReference type="PROSITE" id="PS51194">
    <property type="entry name" value="HELICASE_CTER"/>
    <property type="match status" value="1"/>
</dbReference>
<dbReference type="InterPro" id="IPR011709">
    <property type="entry name" value="DEAD-box_helicase_OB_fold"/>
</dbReference>
<dbReference type="KEGG" id="lamb:KBB96_00345"/>